<evidence type="ECO:0000313" key="2">
    <source>
        <dbReference type="Proteomes" id="UP000051155"/>
    </source>
</evidence>
<dbReference type="EMBL" id="AZEG01000006">
    <property type="protein sequence ID" value="KRL38159.1"/>
    <property type="molecule type" value="Genomic_DNA"/>
</dbReference>
<accession>A0A0R1Q0C4</accession>
<protein>
    <submittedName>
        <fullName evidence="1">Uncharacterized protein</fullName>
    </submittedName>
</protein>
<name>A0A0R1Q0C4_9LACO</name>
<sequence length="83" mass="10021">MVKMLKNKLEIDPNEFAMNLIKSTVKEPGDTNQRFIKEQLTLYLESYYLIKDFNKLETSQFETMKHQQISELFDKMLVRRFNP</sequence>
<dbReference type="PATRIC" id="fig|1423812.3.peg.2239"/>
<dbReference type="AlphaFoldDB" id="A0A0R1Q0C4"/>
<dbReference type="Proteomes" id="UP000051155">
    <property type="component" value="Unassembled WGS sequence"/>
</dbReference>
<gene>
    <name evidence="1" type="ORF">FD20_GL002109</name>
</gene>
<evidence type="ECO:0000313" key="1">
    <source>
        <dbReference type="EMBL" id="KRL38159.1"/>
    </source>
</evidence>
<reference evidence="1 2" key="1">
    <citation type="journal article" date="2015" name="Genome Announc.">
        <title>Expanding the biotechnology potential of lactobacilli through comparative genomics of 213 strains and associated genera.</title>
        <authorList>
            <person name="Sun Z."/>
            <person name="Harris H.M."/>
            <person name="McCann A."/>
            <person name="Guo C."/>
            <person name="Argimon S."/>
            <person name="Zhang W."/>
            <person name="Yang X."/>
            <person name="Jeffery I.B."/>
            <person name="Cooney J.C."/>
            <person name="Kagawa T.F."/>
            <person name="Liu W."/>
            <person name="Song Y."/>
            <person name="Salvetti E."/>
            <person name="Wrobel A."/>
            <person name="Rasinkangas P."/>
            <person name="Parkhill J."/>
            <person name="Rea M.C."/>
            <person name="O'Sullivan O."/>
            <person name="Ritari J."/>
            <person name="Douillard F.P."/>
            <person name="Paul Ross R."/>
            <person name="Yang R."/>
            <person name="Briner A.E."/>
            <person name="Felis G.E."/>
            <person name="de Vos W.M."/>
            <person name="Barrangou R."/>
            <person name="Klaenhammer T.R."/>
            <person name="Caufield P.W."/>
            <person name="Cui Y."/>
            <person name="Zhang H."/>
            <person name="O'Toole P.W."/>
        </authorList>
    </citation>
    <scope>NUCLEOTIDE SEQUENCE [LARGE SCALE GENOMIC DNA]</scope>
    <source>
        <strain evidence="1 2">DSM 19971</strain>
    </source>
</reference>
<dbReference type="STRING" id="1423812.FD20_GL002109"/>
<keyword evidence="2" id="KW-1185">Reference proteome</keyword>
<proteinExistence type="predicted"/>
<comment type="caution">
    <text evidence="1">The sequence shown here is derived from an EMBL/GenBank/DDBJ whole genome shotgun (WGS) entry which is preliminary data.</text>
</comment>
<organism evidence="1 2">
    <name type="scientific">Liquorilactobacillus uvarum DSM 19971</name>
    <dbReference type="NCBI Taxonomy" id="1423812"/>
    <lineage>
        <taxon>Bacteria</taxon>
        <taxon>Bacillati</taxon>
        <taxon>Bacillota</taxon>
        <taxon>Bacilli</taxon>
        <taxon>Lactobacillales</taxon>
        <taxon>Lactobacillaceae</taxon>
        <taxon>Liquorilactobacillus</taxon>
    </lineage>
</organism>